<dbReference type="PANTHER" id="PTHR47969">
    <property type="entry name" value="CHROMOSOME-ASSOCIATED KINESIN KIF4A-RELATED"/>
    <property type="match status" value="1"/>
</dbReference>
<feature type="compositionally biased region" description="Polar residues" evidence="6">
    <location>
        <begin position="35"/>
        <end position="55"/>
    </location>
</feature>
<dbReference type="GO" id="GO:0007018">
    <property type="term" value="P:microtubule-based movement"/>
    <property type="evidence" value="ECO:0007669"/>
    <property type="project" value="InterPro"/>
</dbReference>
<dbReference type="InterPro" id="IPR027417">
    <property type="entry name" value="P-loop_NTPase"/>
</dbReference>
<comment type="caution">
    <text evidence="5">Lacks conserved residue(s) required for the propagation of feature annotation.</text>
</comment>
<keyword evidence="8" id="KW-1185">Reference proteome</keyword>
<keyword evidence="4" id="KW-0963">Cytoplasm</keyword>
<accession>A0A6S7K337</accession>
<dbReference type="InterPro" id="IPR027640">
    <property type="entry name" value="Kinesin-like_fam"/>
</dbReference>
<sequence>MQASQKAQTTTTTTKAKRPGLKSVAGPSHEHGEKTSNGISQSKEPKSTSPRSSTTEDGERSDSGSSGDNIQVVTSDRPSLSGLESINYQGARMPASASPSIMMEIPCDENVLIACRVRPLAEAEKQRKDQDVVNVPDEGAAVWIDNNFGQSKPFTFNQVFSHKASQEKVFEECGIKHLIDMALEG</sequence>
<evidence type="ECO:0000256" key="1">
    <source>
        <dbReference type="ARBA" id="ARBA00004245"/>
    </source>
</evidence>
<organism evidence="7 8">
    <name type="scientific">Paramuricea clavata</name>
    <name type="common">Red gorgonian</name>
    <name type="synonym">Violescent sea-whip</name>
    <dbReference type="NCBI Taxonomy" id="317549"/>
    <lineage>
        <taxon>Eukaryota</taxon>
        <taxon>Metazoa</taxon>
        <taxon>Cnidaria</taxon>
        <taxon>Anthozoa</taxon>
        <taxon>Octocorallia</taxon>
        <taxon>Malacalcyonacea</taxon>
        <taxon>Plexauridae</taxon>
        <taxon>Paramuricea</taxon>
    </lineage>
</organism>
<dbReference type="PANTHER" id="PTHR47969:SF33">
    <property type="entry name" value="KINESIN-LIKE PROTEIN"/>
    <property type="match status" value="1"/>
</dbReference>
<dbReference type="Proteomes" id="UP001152795">
    <property type="component" value="Unassembled WGS sequence"/>
</dbReference>
<keyword evidence="4" id="KW-0206">Cytoskeleton</keyword>
<proteinExistence type="inferred from homology"/>
<feature type="compositionally biased region" description="Low complexity" evidence="6">
    <location>
        <begin position="1"/>
        <end position="14"/>
    </location>
</feature>
<dbReference type="OrthoDB" id="3176171at2759"/>
<dbReference type="GO" id="GO:0007052">
    <property type="term" value="P:mitotic spindle organization"/>
    <property type="evidence" value="ECO:0007669"/>
    <property type="project" value="TreeGrafter"/>
</dbReference>
<comment type="subcellular location">
    <subcellularLocation>
        <location evidence="1">Cytoplasm</location>
        <location evidence="1">Cytoskeleton</location>
    </subcellularLocation>
</comment>
<evidence type="ECO:0000313" key="8">
    <source>
        <dbReference type="Proteomes" id="UP001152795"/>
    </source>
</evidence>
<evidence type="ECO:0000256" key="3">
    <source>
        <dbReference type="ARBA" id="ARBA00022840"/>
    </source>
</evidence>
<dbReference type="Pfam" id="PF00225">
    <property type="entry name" value="Kinesin"/>
    <property type="match status" value="1"/>
</dbReference>
<feature type="region of interest" description="Disordered" evidence="6">
    <location>
        <begin position="1"/>
        <end position="85"/>
    </location>
</feature>
<protein>
    <submittedName>
        <fullName evidence="7">Kinesin KIF12</fullName>
    </submittedName>
</protein>
<evidence type="ECO:0000256" key="2">
    <source>
        <dbReference type="ARBA" id="ARBA00022741"/>
    </source>
</evidence>
<dbReference type="PROSITE" id="PS50067">
    <property type="entry name" value="KINESIN_MOTOR_2"/>
    <property type="match status" value="1"/>
</dbReference>
<dbReference type="AlphaFoldDB" id="A0A6S7K337"/>
<evidence type="ECO:0000256" key="5">
    <source>
        <dbReference type="PROSITE-ProRule" id="PRU00283"/>
    </source>
</evidence>
<dbReference type="GO" id="GO:0051231">
    <property type="term" value="P:spindle elongation"/>
    <property type="evidence" value="ECO:0007669"/>
    <property type="project" value="TreeGrafter"/>
</dbReference>
<dbReference type="GO" id="GO:0003777">
    <property type="term" value="F:microtubule motor activity"/>
    <property type="evidence" value="ECO:0007669"/>
    <property type="project" value="InterPro"/>
</dbReference>
<dbReference type="GO" id="GO:0008017">
    <property type="term" value="F:microtubule binding"/>
    <property type="evidence" value="ECO:0007669"/>
    <property type="project" value="InterPro"/>
</dbReference>
<comment type="similarity">
    <text evidence="5">Belongs to the TRAFAC class myosin-kinesin ATPase superfamily. Kinesin family.</text>
</comment>
<dbReference type="InterPro" id="IPR001752">
    <property type="entry name" value="Kinesin_motor_dom"/>
</dbReference>
<keyword evidence="2" id="KW-0547">Nucleotide-binding</keyword>
<dbReference type="Gene3D" id="3.40.850.10">
    <property type="entry name" value="Kinesin motor domain"/>
    <property type="match status" value="1"/>
</dbReference>
<evidence type="ECO:0000256" key="6">
    <source>
        <dbReference type="SAM" id="MobiDB-lite"/>
    </source>
</evidence>
<name>A0A6S7K337_PARCT</name>
<dbReference type="SUPFAM" id="SSF52540">
    <property type="entry name" value="P-loop containing nucleoside triphosphate hydrolases"/>
    <property type="match status" value="1"/>
</dbReference>
<comment type="caution">
    <text evidence="7">The sequence shown here is derived from an EMBL/GenBank/DDBJ whole genome shotgun (WGS) entry which is preliminary data.</text>
</comment>
<feature type="compositionally biased region" description="Polar residues" evidence="6">
    <location>
        <begin position="69"/>
        <end position="85"/>
    </location>
</feature>
<gene>
    <name evidence="7" type="ORF">PACLA_8A065638</name>
</gene>
<reference evidence="7" key="1">
    <citation type="submission" date="2020-04" db="EMBL/GenBank/DDBJ databases">
        <authorList>
            <person name="Alioto T."/>
            <person name="Alioto T."/>
            <person name="Gomez Garrido J."/>
        </authorList>
    </citation>
    <scope>NUCLEOTIDE SEQUENCE</scope>
    <source>
        <strain evidence="7">A484AB</strain>
    </source>
</reference>
<dbReference type="GO" id="GO:0005875">
    <property type="term" value="C:microtubule associated complex"/>
    <property type="evidence" value="ECO:0007669"/>
    <property type="project" value="TreeGrafter"/>
</dbReference>
<dbReference type="InterPro" id="IPR036961">
    <property type="entry name" value="Kinesin_motor_dom_sf"/>
</dbReference>
<evidence type="ECO:0000256" key="4">
    <source>
        <dbReference type="ARBA" id="ARBA00023212"/>
    </source>
</evidence>
<dbReference type="GO" id="GO:0005524">
    <property type="term" value="F:ATP binding"/>
    <property type="evidence" value="ECO:0007669"/>
    <property type="project" value="UniProtKB-KW"/>
</dbReference>
<feature type="non-terminal residue" evidence="7">
    <location>
        <position position="185"/>
    </location>
</feature>
<keyword evidence="3" id="KW-0067">ATP-binding</keyword>
<evidence type="ECO:0000313" key="7">
    <source>
        <dbReference type="EMBL" id="CAB4039816.1"/>
    </source>
</evidence>
<dbReference type="EMBL" id="CACRXK020025906">
    <property type="protein sequence ID" value="CAB4039816.1"/>
    <property type="molecule type" value="Genomic_DNA"/>
</dbReference>